<proteinExistence type="predicted"/>
<dbReference type="EMBL" id="FWXZ01000001">
    <property type="protein sequence ID" value="SMC37083.1"/>
    <property type="molecule type" value="Genomic_DNA"/>
</dbReference>
<protein>
    <submittedName>
        <fullName evidence="1">4-alpha-glucanotransferase</fullName>
    </submittedName>
</protein>
<comment type="caution">
    <text evidence="1">The sequence shown here is derived from an EMBL/GenBank/DDBJ whole genome shotgun (WGS) entry which is preliminary data.</text>
</comment>
<name>A0AC61PHY2_9FIRM</name>
<evidence type="ECO:0000313" key="1">
    <source>
        <dbReference type="EMBL" id="SMC37083.1"/>
    </source>
</evidence>
<reference evidence="1" key="1">
    <citation type="submission" date="2017-04" db="EMBL/GenBank/DDBJ databases">
        <authorList>
            <person name="Varghese N."/>
            <person name="Submissions S."/>
        </authorList>
    </citation>
    <scope>NUCLEOTIDE SEQUENCE</scope>
    <source>
        <strain evidence="1">WTE2008</strain>
    </source>
</reference>
<keyword evidence="2" id="KW-1185">Reference proteome</keyword>
<dbReference type="Proteomes" id="UP000192328">
    <property type="component" value="Unassembled WGS sequence"/>
</dbReference>
<evidence type="ECO:0000313" key="2">
    <source>
        <dbReference type="Proteomes" id="UP000192328"/>
    </source>
</evidence>
<sequence>MRTSGILMHISSLPSPGGIGSMGEEAYAFADFLQASGMRIWQVLPVGPTGYGESPYQASSVFAGNPLLISCGLLRKEGLLDYADEEEFKPSDPEVVDYESVRKNKEMLLRRCYEQSREKLSGQVSEFCENNPWVQDFALFTAVKQKFGGQMWTKWPDEAIRFRRPDAVKQYTEELRGEIDYHIFCQYLFRRQWFSLKKYCNERSIMLFGDMPIYVAEDSADTWTHPDIFQLDKNLVPKRVAGVPPDYFSADGQLWGNPLYRWTYLRFRRKFDWWIDRMKGMAQLFDMIRIDHFIGFANYYSVKNGMPNARKGKWVIGPGKSLFKALEREVRDIRIVAEDLGCVNNRVRRLLDWCGFPGMKVLTFGFDSDESNPHFIGHYTKNTVAYTGTHDNDTTLGWAEKADPKALAFAEKTLNFSGKEEAPDAFIRALFKSPCDTVVIPMQDVLGLGGYARMNYPGTTGGNWVWRMKPDQLSLDLSMKYYRLNKETQRQ</sequence>
<organism evidence="1 2">
    <name type="scientific">Aristaeella lactis</name>
    <dbReference type="NCBI Taxonomy" id="3046383"/>
    <lineage>
        <taxon>Bacteria</taxon>
        <taxon>Bacillati</taxon>
        <taxon>Bacillota</taxon>
        <taxon>Clostridia</taxon>
        <taxon>Eubacteriales</taxon>
        <taxon>Aristaeellaceae</taxon>
        <taxon>Aristaeella</taxon>
    </lineage>
</organism>
<accession>A0AC61PHY2</accession>
<gene>
    <name evidence="1" type="ORF">SAMN06297397_0365</name>
</gene>